<comment type="caution">
    <text evidence="2">The sequence shown here is derived from an EMBL/GenBank/DDBJ whole genome shotgun (WGS) entry which is preliminary data.</text>
</comment>
<dbReference type="AlphaFoldDB" id="A0A4R0PAN3"/>
<dbReference type="OrthoDB" id="9255978at2"/>
<dbReference type="RefSeq" id="WP_131567784.1">
    <property type="nucleotide sequence ID" value="NZ_JAINFK010000002.1"/>
</dbReference>
<evidence type="ECO:0000313" key="2">
    <source>
        <dbReference type="EMBL" id="TCD14096.1"/>
    </source>
</evidence>
<dbReference type="EMBL" id="SJST01000003">
    <property type="protein sequence ID" value="TCD14096.1"/>
    <property type="molecule type" value="Genomic_DNA"/>
</dbReference>
<evidence type="ECO:0000256" key="1">
    <source>
        <dbReference type="SAM" id="Phobius"/>
    </source>
</evidence>
<keyword evidence="1" id="KW-0812">Transmembrane</keyword>
<accession>A0A4R0PAN3</accession>
<name>A0A4R0PAN3_9HYPH</name>
<keyword evidence="1" id="KW-1133">Transmembrane helix</keyword>
<sequence>MENEAVWAVLTLVALCLLFYGPWQDVCTDYARQVMFEKRDALFDMGVRGEIDLGSPQYRTIRSSLEKGIRFAHELTLPRFLLFRWNLRRTNLKRSESALFDAIAMIENPETRRNVTRLVGEAQLALILMAMAKSPLTVVISIVGALLIKFRNGFKKWIREAVQPLAEMVQIEAEYAPSSVSDSYVS</sequence>
<keyword evidence="1" id="KW-0472">Membrane</keyword>
<keyword evidence="3" id="KW-1185">Reference proteome</keyword>
<evidence type="ECO:0000313" key="3">
    <source>
        <dbReference type="Proteomes" id="UP000291301"/>
    </source>
</evidence>
<dbReference type="Proteomes" id="UP000291301">
    <property type="component" value="Unassembled WGS sequence"/>
</dbReference>
<gene>
    <name evidence="2" type="ORF">E0D97_08355</name>
</gene>
<proteinExistence type="predicted"/>
<feature type="transmembrane region" description="Helical" evidence="1">
    <location>
        <begin position="124"/>
        <end position="148"/>
    </location>
</feature>
<organism evidence="2 3">
    <name type="scientific">Oricola cellulosilytica</name>
    <dbReference type="NCBI Taxonomy" id="1429082"/>
    <lineage>
        <taxon>Bacteria</taxon>
        <taxon>Pseudomonadati</taxon>
        <taxon>Pseudomonadota</taxon>
        <taxon>Alphaproteobacteria</taxon>
        <taxon>Hyphomicrobiales</taxon>
        <taxon>Ahrensiaceae</taxon>
        <taxon>Oricola</taxon>
    </lineage>
</organism>
<reference evidence="2 3" key="1">
    <citation type="journal article" date="2015" name="Antonie Van Leeuwenhoek">
        <title>Oricola cellulosilytica gen. nov., sp. nov., a cellulose-degrading bacterium of the family Phyllobacteriaceae isolated from surface seashore water, and emended descriptions of Mesorhizobium loti and Phyllobacterium myrsinacearum.</title>
        <authorList>
            <person name="Hameed A."/>
            <person name="Shahina M."/>
            <person name="Lai W.A."/>
            <person name="Lin S.Y."/>
            <person name="Young L.S."/>
            <person name="Liu Y.C."/>
            <person name="Hsu Y.H."/>
            <person name="Young C.C."/>
        </authorList>
    </citation>
    <scope>NUCLEOTIDE SEQUENCE [LARGE SCALE GENOMIC DNA]</scope>
    <source>
        <strain evidence="2 3">KCTC 52183</strain>
    </source>
</reference>
<protein>
    <submittedName>
        <fullName evidence="2">Uncharacterized protein</fullName>
    </submittedName>
</protein>